<dbReference type="SMART" id="SM00324">
    <property type="entry name" value="RhoGAP"/>
    <property type="match status" value="1"/>
</dbReference>
<protein>
    <submittedName>
        <fullName evidence="9">Rho-type gtpase-activating protein</fullName>
    </submittedName>
</protein>
<feature type="compositionally biased region" description="Polar residues" evidence="6">
    <location>
        <begin position="1075"/>
        <end position="1087"/>
    </location>
</feature>
<feature type="compositionally biased region" description="Basic and acidic residues" evidence="6">
    <location>
        <begin position="716"/>
        <end position="730"/>
    </location>
</feature>
<proteinExistence type="predicted"/>
<dbReference type="PANTHER" id="PTHR23176">
    <property type="entry name" value="RHO/RAC/CDC GTPASE-ACTIVATING PROTEIN"/>
    <property type="match status" value="1"/>
</dbReference>
<feature type="compositionally biased region" description="Basic residues" evidence="6">
    <location>
        <begin position="136"/>
        <end position="151"/>
    </location>
</feature>
<dbReference type="InterPro" id="IPR008936">
    <property type="entry name" value="Rho_GTPase_activation_prot"/>
</dbReference>
<keyword evidence="2 4" id="KW-0479">Metal-binding</keyword>
<dbReference type="Pfam" id="PF00620">
    <property type="entry name" value="RhoGAP"/>
    <property type="match status" value="1"/>
</dbReference>
<feature type="compositionally biased region" description="Low complexity" evidence="6">
    <location>
        <begin position="351"/>
        <end position="372"/>
    </location>
</feature>
<evidence type="ECO:0000256" key="5">
    <source>
        <dbReference type="SAM" id="Coils"/>
    </source>
</evidence>
<dbReference type="Pfam" id="PF00412">
    <property type="entry name" value="LIM"/>
    <property type="match status" value="1"/>
</dbReference>
<dbReference type="Gene3D" id="2.10.110.10">
    <property type="entry name" value="Cysteine Rich Protein"/>
    <property type="match status" value="2"/>
</dbReference>
<dbReference type="GO" id="GO:0005096">
    <property type="term" value="F:GTPase activator activity"/>
    <property type="evidence" value="ECO:0007669"/>
    <property type="project" value="UniProtKB-KW"/>
</dbReference>
<dbReference type="CDD" id="cd09395">
    <property type="entry name" value="LIM2_Rga"/>
    <property type="match status" value="1"/>
</dbReference>
<evidence type="ECO:0000256" key="4">
    <source>
        <dbReference type="PROSITE-ProRule" id="PRU00125"/>
    </source>
</evidence>
<dbReference type="SMART" id="SM00132">
    <property type="entry name" value="LIM"/>
    <property type="match status" value="2"/>
</dbReference>
<dbReference type="Gene3D" id="1.10.555.10">
    <property type="entry name" value="Rho GTPase activation protein"/>
    <property type="match status" value="1"/>
</dbReference>
<evidence type="ECO:0000259" key="7">
    <source>
        <dbReference type="PROSITE" id="PS50023"/>
    </source>
</evidence>
<feature type="compositionally biased region" description="Low complexity" evidence="6">
    <location>
        <begin position="479"/>
        <end position="492"/>
    </location>
</feature>
<evidence type="ECO:0000256" key="6">
    <source>
        <dbReference type="SAM" id="MobiDB-lite"/>
    </source>
</evidence>
<evidence type="ECO:0000259" key="8">
    <source>
        <dbReference type="PROSITE" id="PS50238"/>
    </source>
</evidence>
<feature type="compositionally biased region" description="Polar residues" evidence="6">
    <location>
        <begin position="313"/>
        <end position="322"/>
    </location>
</feature>
<feature type="coiled-coil region" evidence="5">
    <location>
        <begin position="868"/>
        <end position="923"/>
    </location>
</feature>
<dbReference type="SUPFAM" id="SSF48350">
    <property type="entry name" value="GTPase activation domain, GAP"/>
    <property type="match status" value="1"/>
</dbReference>
<dbReference type="FunFam" id="1.10.555.10:FF:000043">
    <property type="entry name" value="Rho GTPase activator Rga"/>
    <property type="match status" value="1"/>
</dbReference>
<sequence>MDSSSGFPESPMEQDEAAYPCKGCGEILEEGKAFELAGNRWHIDCFRCNTCGTILDSDANLLLLGDGSLICNNCTYSCSVCNDKIEDLAILTGDQAFCATCFKCRNCKKKIENLKYARTSQGIFCMECHESLMQRRRKKSQKNGSNRHKHLQQPPNSTMLLDKSLPSLPPSAVSQNAFLPDNESPPSESYSETPTELPPIANKVPSNLRSRSETGAPGDIPRGPPKRPPNFRSHSSRSEKREKSPIMQEDERKENITLPNTTYQNNRHSVHSQLSDGSGNGEGFFIPMALDPNPVPGPSPLARRELFDEQRSTPKSQPSESKPTARDYFNAINSASRKSPIEKGNTTQSAPTPVSPTSSRHSSPPSQPQSPHIAYQERGRQLSTDFTDQVRSKKELGSNSINAIAHETPRDSPGEESRPRRNGETMNGKFMLQEAPKKKRSSKSDLIPPTRDTSIPASKTKSAPATSSTQVKEQQVVIPSHESPTSSHSEATLSGSPLDTQGSRSYTSTDSPVSHTSPLSTQLKNLPERGDSLAKPSLAKQSVPMRDLDVATVSKLSNSVSNSESGYEKPVSAPASGPASAPATTNVQPFANTNGNRGNTRAQDSPSAVNSTDAPPPPLRARERLALQGTSSSDSFVAPRVPPNPPSTATFKAKTDSMKPESPRSVDSPASPKMRPPAGEGFNMDDDIAHTTNNDGQQDQGGFLRRVSHSVRHARSYSDRGTRLSREQKWLKSPLVGSSSPGLANELSSPTASSPENKEELRWYRNESRRDKQKMMGMEQRIVELEAAVEAKTTIKQMNTELREKRSTMVVLDTQKEIVVRELEVLTEHIAAAKRSGDPLDVDNLSNAVLREFAESLQKLKDSFAPQIEELTQRRNDLIEEISNLTQLKESSFQEFEQLSLKNAQLADLNNQLVHQVQELRKANTGPALEAVPPVANGLGIYTQNQNSRSNSGMDVRDSRPSFTESTMTGSTVVQENEVEPATYLTAPQMVNIRKAQPKKFNWKKGGHNVAKGVTKGLKGAFSSDGNRNQREGQYPEGMPYGAMQQQEYPSSSLSRNQSHDPARPGFVGFFGNQRGRQQPWKNSPNGSMPAINHEGGPALFGSELEHRAEYERANIPGIVMRCIQEVDARGMSSSRCMDIEGIYRKSGGNSQIQTIKEGFERSNDYDISDPDLDINAVTSTLKQYFRKLPTPLITYEVYDKLLETLPPPGQNPMDIDPSHPAHPNNPLNHTYRVSSMRNAISELPTHHRDTLEVLVFHLARVVDQQADNLMTSQNVAVVFAPTVMRPESLAREMQDTQAKNGAVQFLIEHCQDVFMGDDERR</sequence>
<keyword evidence="10" id="KW-1185">Reference proteome</keyword>
<dbReference type="CDD" id="cd00159">
    <property type="entry name" value="RhoGAP"/>
    <property type="match status" value="1"/>
</dbReference>
<feature type="compositionally biased region" description="Low complexity" evidence="6">
    <location>
        <begin position="572"/>
        <end position="583"/>
    </location>
</feature>
<dbReference type="PANTHER" id="PTHR23176:SF128">
    <property type="entry name" value="RHO GTPASE-ACTIVATING PROTEIN RGD1"/>
    <property type="match status" value="1"/>
</dbReference>
<dbReference type="InterPro" id="IPR001781">
    <property type="entry name" value="Znf_LIM"/>
</dbReference>
<evidence type="ECO:0000313" key="10">
    <source>
        <dbReference type="Proteomes" id="UP000664203"/>
    </source>
</evidence>
<feature type="compositionally biased region" description="Polar residues" evidence="6">
    <location>
        <begin position="493"/>
        <end position="524"/>
    </location>
</feature>
<comment type="caution">
    <text evidence="9">The sequence shown here is derived from an EMBL/GenBank/DDBJ whole genome shotgun (WGS) entry which is preliminary data.</text>
</comment>
<keyword evidence="1" id="KW-0343">GTPase activation</keyword>
<dbReference type="InterPro" id="IPR050729">
    <property type="entry name" value="Rho-GAP"/>
</dbReference>
<evidence type="ECO:0000256" key="2">
    <source>
        <dbReference type="ARBA" id="ARBA00022723"/>
    </source>
</evidence>
<dbReference type="PROSITE" id="PS50023">
    <property type="entry name" value="LIM_DOMAIN_2"/>
    <property type="match status" value="1"/>
</dbReference>
<keyword evidence="3 4" id="KW-0862">Zinc</keyword>
<feature type="compositionally biased region" description="Low complexity" evidence="6">
    <location>
        <begin position="184"/>
        <end position="199"/>
    </location>
</feature>
<feature type="compositionally biased region" description="Polar residues" evidence="6">
    <location>
        <begin position="584"/>
        <end position="613"/>
    </location>
</feature>
<dbReference type="PROSITE" id="PS00478">
    <property type="entry name" value="LIM_DOMAIN_1"/>
    <property type="match status" value="1"/>
</dbReference>
<evidence type="ECO:0000256" key="3">
    <source>
        <dbReference type="ARBA" id="ARBA00022833"/>
    </source>
</evidence>
<dbReference type="GO" id="GO:0005938">
    <property type="term" value="C:cell cortex"/>
    <property type="evidence" value="ECO:0007669"/>
    <property type="project" value="UniProtKB-ARBA"/>
</dbReference>
<feature type="compositionally biased region" description="Low complexity" evidence="6">
    <location>
        <begin position="456"/>
        <end position="469"/>
    </location>
</feature>
<feature type="compositionally biased region" description="Polar residues" evidence="6">
    <location>
        <begin position="961"/>
        <end position="975"/>
    </location>
</feature>
<feature type="compositionally biased region" description="Basic residues" evidence="6">
    <location>
        <begin position="706"/>
        <end position="715"/>
    </location>
</feature>
<feature type="compositionally biased region" description="Polar residues" evidence="6">
    <location>
        <begin position="736"/>
        <end position="755"/>
    </location>
</feature>
<dbReference type="CDD" id="cd09394">
    <property type="entry name" value="LIM1_Rga"/>
    <property type="match status" value="1"/>
</dbReference>
<evidence type="ECO:0000313" key="9">
    <source>
        <dbReference type="EMBL" id="CAF9942343.1"/>
    </source>
</evidence>
<feature type="compositionally biased region" description="Basic and acidic residues" evidence="6">
    <location>
        <begin position="236"/>
        <end position="255"/>
    </location>
</feature>
<feature type="compositionally biased region" description="Basic and acidic residues" evidence="6">
    <location>
        <begin position="302"/>
        <end position="312"/>
    </location>
</feature>
<feature type="region of interest" description="Disordered" evidence="6">
    <location>
        <begin position="944"/>
        <end position="975"/>
    </location>
</feature>
<feature type="domain" description="LIM zinc-binding" evidence="7">
    <location>
        <begin position="19"/>
        <end position="81"/>
    </location>
</feature>
<feature type="compositionally biased region" description="Basic and acidic residues" evidence="6">
    <location>
        <begin position="407"/>
        <end position="423"/>
    </location>
</feature>
<organism evidence="9 10">
    <name type="scientific">Alectoria fallacina</name>
    <dbReference type="NCBI Taxonomy" id="1903189"/>
    <lineage>
        <taxon>Eukaryota</taxon>
        <taxon>Fungi</taxon>
        <taxon>Dikarya</taxon>
        <taxon>Ascomycota</taxon>
        <taxon>Pezizomycotina</taxon>
        <taxon>Lecanoromycetes</taxon>
        <taxon>OSLEUM clade</taxon>
        <taxon>Lecanoromycetidae</taxon>
        <taxon>Lecanorales</taxon>
        <taxon>Lecanorineae</taxon>
        <taxon>Parmeliaceae</taxon>
        <taxon>Alectoria</taxon>
    </lineage>
</organism>
<feature type="domain" description="Rho-GAP" evidence="8">
    <location>
        <begin position="1103"/>
        <end position="1315"/>
    </location>
</feature>
<accession>A0A8H3J7T2</accession>
<feature type="compositionally biased region" description="Polar residues" evidence="6">
    <location>
        <begin position="257"/>
        <end position="277"/>
    </location>
</feature>
<feature type="region of interest" description="Disordered" evidence="6">
    <location>
        <begin position="136"/>
        <end position="760"/>
    </location>
</feature>
<dbReference type="PROSITE" id="PS50238">
    <property type="entry name" value="RHOGAP"/>
    <property type="match status" value="1"/>
</dbReference>
<dbReference type="OrthoDB" id="79452at2759"/>
<dbReference type="EMBL" id="CAJPDR010000745">
    <property type="protein sequence ID" value="CAF9942343.1"/>
    <property type="molecule type" value="Genomic_DNA"/>
</dbReference>
<dbReference type="Proteomes" id="UP000664203">
    <property type="component" value="Unassembled WGS sequence"/>
</dbReference>
<name>A0A8H3J7T2_9LECA</name>
<keyword evidence="4" id="KW-0440">LIM domain</keyword>
<feature type="compositionally biased region" description="Polar residues" evidence="6">
    <location>
        <begin position="690"/>
        <end position="700"/>
    </location>
</feature>
<keyword evidence="5" id="KW-0175">Coiled coil</keyword>
<dbReference type="GO" id="GO:0007165">
    <property type="term" value="P:signal transduction"/>
    <property type="evidence" value="ECO:0007669"/>
    <property type="project" value="InterPro"/>
</dbReference>
<feature type="compositionally biased region" description="Low complexity" evidence="6">
    <location>
        <begin position="553"/>
        <end position="565"/>
    </location>
</feature>
<feature type="compositionally biased region" description="Polar residues" evidence="6">
    <location>
        <begin position="1044"/>
        <end position="1057"/>
    </location>
</feature>
<dbReference type="InterPro" id="IPR000198">
    <property type="entry name" value="RhoGAP_dom"/>
</dbReference>
<gene>
    <name evidence="9" type="primary">RGA2</name>
    <name evidence="9" type="ORF">ALECFALPRED_009707</name>
</gene>
<reference evidence="9" key="1">
    <citation type="submission" date="2021-03" db="EMBL/GenBank/DDBJ databases">
        <authorList>
            <person name="Tagirdzhanova G."/>
        </authorList>
    </citation>
    <scope>NUCLEOTIDE SEQUENCE</scope>
</reference>
<feature type="compositionally biased region" description="Polar residues" evidence="6">
    <location>
        <begin position="944"/>
        <end position="953"/>
    </location>
</feature>
<feature type="compositionally biased region" description="Basic and acidic residues" evidence="6">
    <location>
        <begin position="653"/>
        <end position="664"/>
    </location>
</feature>
<feature type="region of interest" description="Disordered" evidence="6">
    <location>
        <begin position="1017"/>
        <end position="1099"/>
    </location>
</feature>
<dbReference type="FunFam" id="2.10.110.10:FF:000044">
    <property type="entry name" value="Rho GTPase activator Rga"/>
    <property type="match status" value="1"/>
</dbReference>
<evidence type="ECO:0000256" key="1">
    <source>
        <dbReference type="ARBA" id="ARBA00022468"/>
    </source>
</evidence>
<dbReference type="GO" id="GO:0046872">
    <property type="term" value="F:metal ion binding"/>
    <property type="evidence" value="ECO:0007669"/>
    <property type="project" value="UniProtKB-KW"/>
</dbReference>